<dbReference type="PRINTS" id="PR00723">
    <property type="entry name" value="SUBTILISIN"/>
</dbReference>
<evidence type="ECO:0000256" key="5">
    <source>
        <dbReference type="PROSITE-ProRule" id="PRU01240"/>
    </source>
</evidence>
<dbReference type="OrthoDB" id="9798386at2"/>
<name>A0A3S2VP30_9SPHI</name>
<comment type="caution">
    <text evidence="8">The sequence shown here is derived from an EMBL/GenBank/DDBJ whole genome shotgun (WGS) entry which is preliminary data.</text>
</comment>
<evidence type="ECO:0000259" key="7">
    <source>
        <dbReference type="Pfam" id="PF00082"/>
    </source>
</evidence>
<evidence type="ECO:0000256" key="6">
    <source>
        <dbReference type="SAM" id="SignalP"/>
    </source>
</evidence>
<organism evidence="8 9">
    <name type="scientific">Mucilaginibacter limnophilus</name>
    <dbReference type="NCBI Taxonomy" id="1932778"/>
    <lineage>
        <taxon>Bacteria</taxon>
        <taxon>Pseudomonadati</taxon>
        <taxon>Bacteroidota</taxon>
        <taxon>Sphingobacteriia</taxon>
        <taxon>Sphingobacteriales</taxon>
        <taxon>Sphingobacteriaceae</taxon>
        <taxon>Mucilaginibacter</taxon>
    </lineage>
</organism>
<reference evidence="8 9" key="1">
    <citation type="submission" date="2019-01" db="EMBL/GenBank/DDBJ databases">
        <authorList>
            <person name="Chen W.-M."/>
        </authorList>
    </citation>
    <scope>NUCLEOTIDE SEQUENCE [LARGE SCALE GENOMIC DNA]</scope>
    <source>
        <strain evidence="8 9">YBJ-36</strain>
    </source>
</reference>
<evidence type="ECO:0000256" key="1">
    <source>
        <dbReference type="ARBA" id="ARBA00011073"/>
    </source>
</evidence>
<evidence type="ECO:0000313" key="8">
    <source>
        <dbReference type="EMBL" id="RVU01967.1"/>
    </source>
</evidence>
<dbReference type="EMBL" id="SACK01000002">
    <property type="protein sequence ID" value="RVU01967.1"/>
    <property type="molecule type" value="Genomic_DNA"/>
</dbReference>
<sequence length="557" mass="60705">MVHRLKKTYMLKTRKFLIAPLLTGALFFNLNTYAQAPAEAPAPELPKNWHLLDLKTDGYFGISLTPAYQLVKGKKSKTVVVATIDSGIDTAQKDLRPILWTNRKEKPGNGKDDDKNGYVDDVHGWNFLGGPGGNCNYTETTEEVREYNRLKGKYATITEASATDKKEYAYWLKVKAVHDTTVTHSKTEFEQLSPVLNVLMATSGYVKRDLKLTSDATFKTADLSKINTTNDTVMQSKQIWESIFQQQGGDKDNAEIIKDLSEYLTKLNNDINPDLTSRQRIVGDNPDIWETKPYGSNLLKFPDASHGTGVAGLIAAVRDNQYGINGVADNVRIMGIKAVPNGDEYDKDVAKAIRYAVDNGAQIINMSFGKKLSPHKKWVDDAYKYAASKDVLLVQAAGNESEDGDVKPHYPNDNFEDGSSSDAANVIVVGASGAKNDSTLAGSFSNYGKKNVDVFAPGVSVTSVDKDAEFNTADGTSFASPITAGVAALVLEYYPKLSAKQIKQVILQSAAPLNGTMVIKPGSKDEKVDFATLSKTGGIVNAYKALQIAATLKGERK</sequence>
<dbReference type="InterPro" id="IPR023828">
    <property type="entry name" value="Peptidase_S8_Ser-AS"/>
</dbReference>
<dbReference type="PROSITE" id="PS00138">
    <property type="entry name" value="SUBTILASE_SER"/>
    <property type="match status" value="1"/>
</dbReference>
<dbReference type="PROSITE" id="PS00137">
    <property type="entry name" value="SUBTILASE_HIS"/>
    <property type="match status" value="1"/>
</dbReference>
<dbReference type="Proteomes" id="UP000282759">
    <property type="component" value="Unassembled WGS sequence"/>
</dbReference>
<keyword evidence="6" id="KW-0732">Signal</keyword>
<evidence type="ECO:0000256" key="3">
    <source>
        <dbReference type="ARBA" id="ARBA00022801"/>
    </source>
</evidence>
<dbReference type="GO" id="GO:0006508">
    <property type="term" value="P:proteolysis"/>
    <property type="evidence" value="ECO:0007669"/>
    <property type="project" value="UniProtKB-KW"/>
</dbReference>
<feature type="active site" description="Charge relay system" evidence="5">
    <location>
        <position position="85"/>
    </location>
</feature>
<keyword evidence="9" id="KW-1185">Reference proteome</keyword>
<dbReference type="PANTHER" id="PTHR43806">
    <property type="entry name" value="PEPTIDASE S8"/>
    <property type="match status" value="1"/>
</dbReference>
<feature type="domain" description="Peptidase S8/S53" evidence="7">
    <location>
        <begin position="77"/>
        <end position="514"/>
    </location>
</feature>
<evidence type="ECO:0000313" key="9">
    <source>
        <dbReference type="Proteomes" id="UP000282759"/>
    </source>
</evidence>
<comment type="similarity">
    <text evidence="1 5">Belongs to the peptidase S8 family.</text>
</comment>
<keyword evidence="2 5" id="KW-0645">Protease</keyword>
<keyword evidence="4 5" id="KW-0720">Serine protease</keyword>
<proteinExistence type="inferred from homology"/>
<feature type="chain" id="PRO_5018591859" evidence="6">
    <location>
        <begin position="35"/>
        <end position="557"/>
    </location>
</feature>
<feature type="active site" description="Charge relay system" evidence="5">
    <location>
        <position position="477"/>
    </location>
</feature>
<gene>
    <name evidence="8" type="ORF">EOD41_08425</name>
</gene>
<evidence type="ECO:0000256" key="2">
    <source>
        <dbReference type="ARBA" id="ARBA00022670"/>
    </source>
</evidence>
<dbReference type="Gene3D" id="3.40.50.200">
    <property type="entry name" value="Peptidase S8/S53 domain"/>
    <property type="match status" value="2"/>
</dbReference>
<dbReference type="GO" id="GO:0004252">
    <property type="term" value="F:serine-type endopeptidase activity"/>
    <property type="evidence" value="ECO:0007669"/>
    <property type="project" value="UniProtKB-UniRule"/>
</dbReference>
<dbReference type="InterPro" id="IPR022398">
    <property type="entry name" value="Peptidase_S8_His-AS"/>
</dbReference>
<dbReference type="PROSITE" id="PS51892">
    <property type="entry name" value="SUBTILASE"/>
    <property type="match status" value="1"/>
</dbReference>
<dbReference type="InterPro" id="IPR050131">
    <property type="entry name" value="Peptidase_S8_subtilisin-like"/>
</dbReference>
<keyword evidence="3 5" id="KW-0378">Hydrolase</keyword>
<dbReference type="InterPro" id="IPR036852">
    <property type="entry name" value="Peptidase_S8/S53_dom_sf"/>
</dbReference>
<dbReference type="InterPro" id="IPR000209">
    <property type="entry name" value="Peptidase_S8/S53_dom"/>
</dbReference>
<dbReference type="PANTHER" id="PTHR43806:SF11">
    <property type="entry name" value="CEREVISIN-RELATED"/>
    <property type="match status" value="1"/>
</dbReference>
<feature type="active site" description="Charge relay system" evidence="5">
    <location>
        <position position="306"/>
    </location>
</feature>
<evidence type="ECO:0000256" key="4">
    <source>
        <dbReference type="ARBA" id="ARBA00022825"/>
    </source>
</evidence>
<dbReference type="SUPFAM" id="SSF52743">
    <property type="entry name" value="Subtilisin-like"/>
    <property type="match status" value="1"/>
</dbReference>
<dbReference type="InterPro" id="IPR015500">
    <property type="entry name" value="Peptidase_S8_subtilisin-rel"/>
</dbReference>
<dbReference type="Pfam" id="PF00082">
    <property type="entry name" value="Peptidase_S8"/>
    <property type="match status" value="1"/>
</dbReference>
<feature type="signal peptide" evidence="6">
    <location>
        <begin position="1"/>
        <end position="34"/>
    </location>
</feature>
<dbReference type="AlphaFoldDB" id="A0A3S2VP30"/>
<protein>
    <submittedName>
        <fullName evidence="8">Peptidase S8</fullName>
    </submittedName>
</protein>
<accession>A0A3S2VP30</accession>